<dbReference type="PROSITE" id="PS50977">
    <property type="entry name" value="HTH_TETR_2"/>
    <property type="match status" value="1"/>
</dbReference>
<reference evidence="7" key="1">
    <citation type="submission" date="2018-05" db="EMBL/GenBank/DDBJ databases">
        <authorList>
            <person name="Deangelis K."/>
            <person name="Huntemann M."/>
            <person name="Clum A."/>
            <person name="Pillay M."/>
            <person name="Palaniappan K."/>
            <person name="Varghese N."/>
            <person name="Mikhailova N."/>
            <person name="Stamatis D."/>
            <person name="Reddy T."/>
            <person name="Daum C."/>
            <person name="Shapiro N."/>
            <person name="Ivanova N."/>
            <person name="Kyrpides N."/>
            <person name="Woyke T."/>
        </authorList>
    </citation>
    <scope>NUCLEOTIDE SEQUENCE [LARGE SCALE GENOMIC DNA]</scope>
    <source>
        <strain evidence="7">GAS496</strain>
    </source>
</reference>
<dbReference type="Proteomes" id="UP000247781">
    <property type="component" value="Unassembled WGS sequence"/>
</dbReference>
<dbReference type="InterPro" id="IPR036271">
    <property type="entry name" value="Tet_transcr_reg_TetR-rel_C_sf"/>
</dbReference>
<name>A0A318H294_9MYCO</name>
<evidence type="ECO:0000256" key="2">
    <source>
        <dbReference type="ARBA" id="ARBA00023125"/>
    </source>
</evidence>
<dbReference type="InterPro" id="IPR050109">
    <property type="entry name" value="HTH-type_TetR-like_transc_reg"/>
</dbReference>
<dbReference type="GO" id="GO:0000976">
    <property type="term" value="F:transcription cis-regulatory region binding"/>
    <property type="evidence" value="ECO:0007669"/>
    <property type="project" value="TreeGrafter"/>
</dbReference>
<evidence type="ECO:0000259" key="5">
    <source>
        <dbReference type="PROSITE" id="PS50977"/>
    </source>
</evidence>
<comment type="caution">
    <text evidence="6">The sequence shown here is derived from an EMBL/GenBank/DDBJ whole genome shotgun (WGS) entry which is preliminary data.</text>
</comment>
<dbReference type="PANTHER" id="PTHR30055:SF209">
    <property type="entry name" value="POSSIBLE TRANSCRIPTIONAL REGULATORY PROTEIN (PROBABLY TETR-FAMILY)"/>
    <property type="match status" value="1"/>
</dbReference>
<dbReference type="InterPro" id="IPR009057">
    <property type="entry name" value="Homeodomain-like_sf"/>
</dbReference>
<proteinExistence type="predicted"/>
<evidence type="ECO:0000256" key="4">
    <source>
        <dbReference type="PROSITE-ProRule" id="PRU00335"/>
    </source>
</evidence>
<feature type="domain" description="HTH tetR-type" evidence="5">
    <location>
        <begin position="8"/>
        <end position="68"/>
    </location>
</feature>
<evidence type="ECO:0000256" key="1">
    <source>
        <dbReference type="ARBA" id="ARBA00023015"/>
    </source>
</evidence>
<dbReference type="SUPFAM" id="SSF48498">
    <property type="entry name" value="Tetracyclin repressor-like, C-terminal domain"/>
    <property type="match status" value="1"/>
</dbReference>
<keyword evidence="3" id="KW-0804">Transcription</keyword>
<gene>
    <name evidence="6" type="ORF">C8E89_1495</name>
</gene>
<sequence>MAEGATPDGVPERLVEAAIRLLAEQGPSAIKARTVAAATGLSTMVVYSHFGGIPELTRAVIDKGFKDLDAAFSQLPVTDDPIADLAVQGLTCRRVARENPHLYDLMFGLSTRGSYRPLQAACSGASGQAPAFRAAYAHVAEACGRLVNSGRVRQQDPDGIAAQLWSFVHGFITLELAETFTGFDDPVTQVLLPLGVNVSVGLGDTRERAEASHQAAARIFASTVRESDSRAPR</sequence>
<feature type="DNA-binding region" description="H-T-H motif" evidence="4">
    <location>
        <begin position="31"/>
        <end position="50"/>
    </location>
</feature>
<dbReference type="SUPFAM" id="SSF46689">
    <property type="entry name" value="Homeodomain-like"/>
    <property type="match status" value="1"/>
</dbReference>
<evidence type="ECO:0000256" key="3">
    <source>
        <dbReference type="ARBA" id="ARBA00023163"/>
    </source>
</evidence>
<dbReference type="EMBL" id="QJJU01000049">
    <property type="protein sequence ID" value="PXW97168.1"/>
    <property type="molecule type" value="Genomic_DNA"/>
</dbReference>
<keyword evidence="1" id="KW-0805">Transcription regulation</keyword>
<dbReference type="Pfam" id="PF00440">
    <property type="entry name" value="TetR_N"/>
    <property type="match status" value="1"/>
</dbReference>
<dbReference type="InterPro" id="IPR025996">
    <property type="entry name" value="MT1864/Rv1816-like_C"/>
</dbReference>
<accession>A0A318H294</accession>
<dbReference type="OrthoDB" id="4709966at2"/>
<dbReference type="InterPro" id="IPR001647">
    <property type="entry name" value="HTH_TetR"/>
</dbReference>
<dbReference type="Gene3D" id="1.10.357.10">
    <property type="entry name" value="Tetracycline Repressor, domain 2"/>
    <property type="match status" value="1"/>
</dbReference>
<dbReference type="AlphaFoldDB" id="A0A318H294"/>
<protein>
    <submittedName>
        <fullName evidence="6">TetR family transcriptional regulator</fullName>
    </submittedName>
</protein>
<dbReference type="GO" id="GO:0003700">
    <property type="term" value="F:DNA-binding transcription factor activity"/>
    <property type="evidence" value="ECO:0007669"/>
    <property type="project" value="TreeGrafter"/>
</dbReference>
<evidence type="ECO:0000313" key="6">
    <source>
        <dbReference type="EMBL" id="PXW97168.1"/>
    </source>
</evidence>
<keyword evidence="2 4" id="KW-0238">DNA-binding</keyword>
<organism evidence="6 7">
    <name type="scientific">Mycolicibacterium moriokaense</name>
    <dbReference type="NCBI Taxonomy" id="39691"/>
    <lineage>
        <taxon>Bacteria</taxon>
        <taxon>Bacillati</taxon>
        <taxon>Actinomycetota</taxon>
        <taxon>Actinomycetes</taxon>
        <taxon>Mycobacteriales</taxon>
        <taxon>Mycobacteriaceae</taxon>
        <taxon>Mycolicibacterium</taxon>
    </lineage>
</organism>
<reference evidence="6 7" key="2">
    <citation type="submission" date="2018-06" db="EMBL/GenBank/DDBJ databases">
        <title>Sequencing of bacterial isolates from soil warming experiment in Harvard Forest, Massachusetts, USA.</title>
        <authorList>
            <person name="Deangelis K.PhD."/>
        </authorList>
    </citation>
    <scope>NUCLEOTIDE SEQUENCE [LARGE SCALE GENOMIC DNA]</scope>
    <source>
        <strain evidence="6 7">GAS496</strain>
    </source>
</reference>
<keyword evidence="7" id="KW-1185">Reference proteome</keyword>
<dbReference type="RefSeq" id="WP_110320236.1">
    <property type="nucleotide sequence ID" value="NZ_QJJU01000049.1"/>
</dbReference>
<dbReference type="PANTHER" id="PTHR30055">
    <property type="entry name" value="HTH-TYPE TRANSCRIPTIONAL REGULATOR RUTR"/>
    <property type="match status" value="1"/>
</dbReference>
<evidence type="ECO:0000313" key="7">
    <source>
        <dbReference type="Proteomes" id="UP000247781"/>
    </source>
</evidence>
<dbReference type="Pfam" id="PF13305">
    <property type="entry name" value="TetR_C_33"/>
    <property type="match status" value="1"/>
</dbReference>